<proteinExistence type="predicted"/>
<dbReference type="AlphaFoldDB" id="A0AAV2ZCI8"/>
<evidence type="ECO:0000313" key="1">
    <source>
        <dbReference type="EMBL" id="DBA03700.1"/>
    </source>
</evidence>
<name>A0AAV2ZCI8_9STRA</name>
<comment type="caution">
    <text evidence="1">The sequence shown here is derived from an EMBL/GenBank/DDBJ whole genome shotgun (WGS) entry which is preliminary data.</text>
</comment>
<protein>
    <submittedName>
        <fullName evidence="1">Uncharacterized protein</fullName>
    </submittedName>
</protein>
<sequence>MKDILIGTGLGLIAASFWVQFKNNDLGRINRYYAWYEQQQKTKAVAGGDDDDDE</sequence>
<gene>
    <name evidence="1" type="ORF">N0F65_004117</name>
</gene>
<organism evidence="1 2">
    <name type="scientific">Lagenidium giganteum</name>
    <dbReference type="NCBI Taxonomy" id="4803"/>
    <lineage>
        <taxon>Eukaryota</taxon>
        <taxon>Sar</taxon>
        <taxon>Stramenopiles</taxon>
        <taxon>Oomycota</taxon>
        <taxon>Peronosporomycetes</taxon>
        <taxon>Pythiales</taxon>
        <taxon>Pythiaceae</taxon>
    </lineage>
</organism>
<evidence type="ECO:0000313" key="2">
    <source>
        <dbReference type="Proteomes" id="UP001146120"/>
    </source>
</evidence>
<dbReference type="EMBL" id="DAKRPA010000016">
    <property type="protein sequence ID" value="DBA03700.1"/>
    <property type="molecule type" value="Genomic_DNA"/>
</dbReference>
<dbReference type="Proteomes" id="UP001146120">
    <property type="component" value="Unassembled WGS sequence"/>
</dbReference>
<keyword evidence="2" id="KW-1185">Reference proteome</keyword>
<accession>A0AAV2ZCI8</accession>
<reference evidence="1" key="1">
    <citation type="submission" date="2022-11" db="EMBL/GenBank/DDBJ databases">
        <authorList>
            <person name="Morgan W.R."/>
            <person name="Tartar A."/>
        </authorList>
    </citation>
    <scope>NUCLEOTIDE SEQUENCE</scope>
    <source>
        <strain evidence="1">ARSEF 373</strain>
    </source>
</reference>
<reference evidence="1" key="2">
    <citation type="journal article" date="2023" name="Microbiol Resour">
        <title>Decontamination and Annotation of the Draft Genome Sequence of the Oomycete Lagenidium giganteum ARSEF 373.</title>
        <authorList>
            <person name="Morgan W.R."/>
            <person name="Tartar A."/>
        </authorList>
    </citation>
    <scope>NUCLEOTIDE SEQUENCE</scope>
    <source>
        <strain evidence="1">ARSEF 373</strain>
    </source>
</reference>